<dbReference type="SUPFAM" id="SSF161098">
    <property type="entry name" value="MetI-like"/>
    <property type="match status" value="1"/>
</dbReference>
<proteinExistence type="inferred from homology"/>
<gene>
    <name evidence="11" type="ORF">F0357_18685</name>
</gene>
<dbReference type="InterPro" id="IPR035906">
    <property type="entry name" value="MetI-like_sf"/>
</dbReference>
<dbReference type="InterPro" id="IPR010065">
    <property type="entry name" value="AA_ABC_transptr_permease_3TM"/>
</dbReference>
<accession>A0A6A7Y7G8</accession>
<dbReference type="AlphaFoldDB" id="A0A6A7Y7G8"/>
<keyword evidence="12" id="KW-1185">Reference proteome</keyword>
<dbReference type="Pfam" id="PF00528">
    <property type="entry name" value="BPD_transp_1"/>
    <property type="match status" value="1"/>
</dbReference>
<evidence type="ECO:0000256" key="4">
    <source>
        <dbReference type="ARBA" id="ARBA00022475"/>
    </source>
</evidence>
<dbReference type="GO" id="GO:0022857">
    <property type="term" value="F:transmembrane transporter activity"/>
    <property type="evidence" value="ECO:0007669"/>
    <property type="project" value="InterPro"/>
</dbReference>
<evidence type="ECO:0000256" key="8">
    <source>
        <dbReference type="ARBA" id="ARBA00023136"/>
    </source>
</evidence>
<sequence>MTQSALLGGAGAQAPARNAIRVWIGERPATQIVVFVAVLTLFAWLGATMDANIERTGIRPGFDFLRSAANFDIGESLIAYSPADTFGRAIVVGLLNTLAVSAAGCVLATILGVALGIGRLSENPLLSGSVRAYVELMRNTPLLLQLFVWNGLFHALPAARQAFSPLPGMLLSNRGVFIPALTFTTPAIAWAFAFLAVILVAAPIVAARTSPALRLRRRLLVSAALGALAAALVWPVAQPGLVGLDVPALKGFNIRGGLSLTPEFSALLVGLVVNAAAGIAEIVRSGIEAIPAGQWEAARSLGLSRAKALQLVVLPQAVRIILPVMTSSYLSLTKNSSLAVAIGYPDLVSIVNTVANQTGQAVEAIFIMVSVYLMISLSVSFAMNRYNARLIARSGRR</sequence>
<name>A0A6A7Y7G8_9HYPH</name>
<evidence type="ECO:0000256" key="6">
    <source>
        <dbReference type="ARBA" id="ARBA00022970"/>
    </source>
</evidence>
<evidence type="ECO:0000256" key="3">
    <source>
        <dbReference type="ARBA" id="ARBA00022448"/>
    </source>
</evidence>
<comment type="subcellular location">
    <subcellularLocation>
        <location evidence="1">Cell inner membrane</location>
        <topology evidence="1">Multi-pass membrane protein</topology>
    </subcellularLocation>
    <subcellularLocation>
        <location evidence="9">Cell membrane</location>
        <topology evidence="9">Multi-pass membrane protein</topology>
    </subcellularLocation>
</comment>
<keyword evidence="4" id="KW-1003">Cell membrane</keyword>
<dbReference type="Proteomes" id="UP000332515">
    <property type="component" value="Unassembled WGS sequence"/>
</dbReference>
<evidence type="ECO:0000259" key="10">
    <source>
        <dbReference type="PROSITE" id="PS50928"/>
    </source>
</evidence>
<evidence type="ECO:0000256" key="5">
    <source>
        <dbReference type="ARBA" id="ARBA00022692"/>
    </source>
</evidence>
<dbReference type="NCBIfam" id="TIGR01726">
    <property type="entry name" value="HEQRo_perm_3TM"/>
    <property type="match status" value="1"/>
</dbReference>
<organism evidence="11 12">
    <name type="scientific">Segnochrobactrum spirostomi</name>
    <dbReference type="NCBI Taxonomy" id="2608987"/>
    <lineage>
        <taxon>Bacteria</taxon>
        <taxon>Pseudomonadati</taxon>
        <taxon>Pseudomonadota</taxon>
        <taxon>Alphaproteobacteria</taxon>
        <taxon>Hyphomicrobiales</taxon>
        <taxon>Segnochrobactraceae</taxon>
        <taxon>Segnochrobactrum</taxon>
    </lineage>
</organism>
<reference evidence="11 12" key="1">
    <citation type="submission" date="2019-09" db="EMBL/GenBank/DDBJ databases">
        <title>Segnochrobactrum spirostomi gen. nov., sp. nov., isolated from the ciliate Spirostomum cf. yagiui and description of a novel family, Segnochrobactraceae fam. nov. within the order Rhizobiales of the class Alphaproteobacteria.</title>
        <authorList>
            <person name="Akter S."/>
            <person name="Shazib S.U.A."/>
            <person name="Shin M.K."/>
        </authorList>
    </citation>
    <scope>NUCLEOTIDE SEQUENCE [LARGE SCALE GENOMIC DNA]</scope>
    <source>
        <strain evidence="11 12">Sp-1</strain>
    </source>
</reference>
<feature type="transmembrane region" description="Helical" evidence="9">
    <location>
        <begin position="90"/>
        <end position="115"/>
    </location>
</feature>
<keyword evidence="3 9" id="KW-0813">Transport</keyword>
<protein>
    <submittedName>
        <fullName evidence="11">ABC transporter permease subunit</fullName>
    </submittedName>
</protein>
<dbReference type="PANTHER" id="PTHR30614:SF37">
    <property type="entry name" value="AMINO-ACID ABC TRANSPORTER PERMEASE PROTEIN YHDX-RELATED"/>
    <property type="match status" value="1"/>
</dbReference>
<dbReference type="PROSITE" id="PS50928">
    <property type="entry name" value="ABC_TM1"/>
    <property type="match status" value="1"/>
</dbReference>
<feature type="domain" description="ABC transmembrane type-1" evidence="10">
    <location>
        <begin position="94"/>
        <end position="383"/>
    </location>
</feature>
<keyword evidence="8 9" id="KW-0472">Membrane</keyword>
<comment type="similarity">
    <text evidence="2">Belongs to the binding-protein-dependent transport system permease family. HisMQ subfamily.</text>
</comment>
<dbReference type="GO" id="GO:0006865">
    <property type="term" value="P:amino acid transport"/>
    <property type="evidence" value="ECO:0007669"/>
    <property type="project" value="UniProtKB-KW"/>
</dbReference>
<evidence type="ECO:0000256" key="7">
    <source>
        <dbReference type="ARBA" id="ARBA00022989"/>
    </source>
</evidence>
<comment type="caution">
    <text evidence="11">The sequence shown here is derived from an EMBL/GenBank/DDBJ whole genome shotgun (WGS) entry which is preliminary data.</text>
</comment>
<feature type="transmembrane region" description="Helical" evidence="9">
    <location>
        <begin position="176"/>
        <end position="207"/>
    </location>
</feature>
<dbReference type="CDD" id="cd06261">
    <property type="entry name" value="TM_PBP2"/>
    <property type="match status" value="1"/>
</dbReference>
<keyword evidence="6" id="KW-0029">Amino-acid transport</keyword>
<dbReference type="PANTHER" id="PTHR30614">
    <property type="entry name" value="MEMBRANE COMPONENT OF AMINO ACID ABC TRANSPORTER"/>
    <property type="match status" value="1"/>
</dbReference>
<dbReference type="Gene3D" id="1.10.3720.10">
    <property type="entry name" value="MetI-like"/>
    <property type="match status" value="1"/>
</dbReference>
<dbReference type="GO" id="GO:0043190">
    <property type="term" value="C:ATP-binding cassette (ABC) transporter complex"/>
    <property type="evidence" value="ECO:0007669"/>
    <property type="project" value="InterPro"/>
</dbReference>
<evidence type="ECO:0000313" key="11">
    <source>
        <dbReference type="EMBL" id="MQT14645.1"/>
    </source>
</evidence>
<evidence type="ECO:0000256" key="1">
    <source>
        <dbReference type="ARBA" id="ARBA00004429"/>
    </source>
</evidence>
<keyword evidence="5 9" id="KW-0812">Transmembrane</keyword>
<dbReference type="InterPro" id="IPR000515">
    <property type="entry name" value="MetI-like"/>
</dbReference>
<dbReference type="EMBL" id="VWNA01000002">
    <property type="protein sequence ID" value="MQT14645.1"/>
    <property type="molecule type" value="Genomic_DNA"/>
</dbReference>
<feature type="transmembrane region" description="Helical" evidence="9">
    <location>
        <begin position="29"/>
        <end position="47"/>
    </location>
</feature>
<feature type="transmembrane region" description="Helical" evidence="9">
    <location>
        <begin position="219"/>
        <end position="237"/>
    </location>
</feature>
<keyword evidence="7 9" id="KW-1133">Transmembrane helix</keyword>
<feature type="transmembrane region" description="Helical" evidence="9">
    <location>
        <begin position="364"/>
        <end position="383"/>
    </location>
</feature>
<evidence type="ECO:0000256" key="2">
    <source>
        <dbReference type="ARBA" id="ARBA00010072"/>
    </source>
</evidence>
<evidence type="ECO:0000313" key="12">
    <source>
        <dbReference type="Proteomes" id="UP000332515"/>
    </source>
</evidence>
<evidence type="ECO:0000256" key="9">
    <source>
        <dbReference type="RuleBase" id="RU363032"/>
    </source>
</evidence>
<dbReference type="InterPro" id="IPR043429">
    <property type="entry name" value="ArtM/GltK/GlnP/TcyL/YhdX-like"/>
</dbReference>
<dbReference type="RefSeq" id="WP_153487434.1">
    <property type="nucleotide sequence ID" value="NZ_VWNA01000002.1"/>
</dbReference>